<dbReference type="PANTHER" id="PTHR19134">
    <property type="entry name" value="RECEPTOR-TYPE TYROSINE-PROTEIN PHOSPHATASE"/>
    <property type="match status" value="1"/>
</dbReference>
<feature type="compositionally biased region" description="Low complexity" evidence="2">
    <location>
        <begin position="324"/>
        <end position="341"/>
    </location>
</feature>
<dbReference type="InterPro" id="IPR050348">
    <property type="entry name" value="Protein-Tyr_Phosphatase"/>
</dbReference>
<dbReference type="PROSITE" id="PS50055">
    <property type="entry name" value="TYR_PHOSPHATASE_PTP"/>
    <property type="match status" value="1"/>
</dbReference>
<feature type="region of interest" description="Disordered" evidence="2">
    <location>
        <begin position="313"/>
        <end position="352"/>
    </location>
</feature>
<gene>
    <name evidence="4" type="ORF">FIBSPDRAFT_1037062</name>
</gene>
<dbReference type="STRING" id="436010.A0A166V8F2"/>
<feature type="domain" description="Tyrosine-protein phosphatase" evidence="3">
    <location>
        <begin position="184"/>
        <end position="458"/>
    </location>
</feature>
<dbReference type="SUPFAM" id="SSF52799">
    <property type="entry name" value="(Phosphotyrosine protein) phosphatases II"/>
    <property type="match status" value="1"/>
</dbReference>
<dbReference type="SMART" id="SM00194">
    <property type="entry name" value="PTPc"/>
    <property type="match status" value="1"/>
</dbReference>
<dbReference type="Pfam" id="PF00102">
    <property type="entry name" value="Y_phosphatase"/>
    <property type="match status" value="2"/>
</dbReference>
<dbReference type="EMBL" id="KV417486">
    <property type="protein sequence ID" value="KZP32454.1"/>
    <property type="molecule type" value="Genomic_DNA"/>
</dbReference>
<comment type="similarity">
    <text evidence="1">Belongs to the protein-tyrosine phosphatase family. Non-receptor class subfamily.</text>
</comment>
<dbReference type="GO" id="GO:0004725">
    <property type="term" value="F:protein tyrosine phosphatase activity"/>
    <property type="evidence" value="ECO:0007669"/>
    <property type="project" value="InterPro"/>
</dbReference>
<organism evidence="4 5">
    <name type="scientific">Athelia psychrophila</name>
    <dbReference type="NCBI Taxonomy" id="1759441"/>
    <lineage>
        <taxon>Eukaryota</taxon>
        <taxon>Fungi</taxon>
        <taxon>Dikarya</taxon>
        <taxon>Basidiomycota</taxon>
        <taxon>Agaricomycotina</taxon>
        <taxon>Agaricomycetes</taxon>
        <taxon>Agaricomycetidae</taxon>
        <taxon>Atheliales</taxon>
        <taxon>Atheliaceae</taxon>
        <taxon>Athelia</taxon>
    </lineage>
</organism>
<feature type="region of interest" description="Disordered" evidence="2">
    <location>
        <begin position="115"/>
        <end position="169"/>
    </location>
</feature>
<evidence type="ECO:0000256" key="1">
    <source>
        <dbReference type="ARBA" id="ARBA00009649"/>
    </source>
</evidence>
<feature type="compositionally biased region" description="Basic and acidic residues" evidence="2">
    <location>
        <begin position="160"/>
        <end position="169"/>
    </location>
</feature>
<dbReference type="OrthoDB" id="6058203at2759"/>
<dbReference type="PANTHER" id="PTHR19134:SF561">
    <property type="entry name" value="PROTEIN TYROSINE PHOSPHATASE 36E, ISOFORM A"/>
    <property type="match status" value="1"/>
</dbReference>
<evidence type="ECO:0000259" key="3">
    <source>
        <dbReference type="PROSITE" id="PS50055"/>
    </source>
</evidence>
<protein>
    <recommendedName>
        <fullName evidence="3">Tyrosine-protein phosphatase domain-containing protein</fullName>
    </recommendedName>
</protein>
<feature type="compositionally biased region" description="Low complexity" evidence="2">
    <location>
        <begin position="122"/>
        <end position="144"/>
    </location>
</feature>
<dbReference type="Proteomes" id="UP000076532">
    <property type="component" value="Unassembled WGS sequence"/>
</dbReference>
<dbReference type="AlphaFoldDB" id="A0A166V8F2"/>
<dbReference type="InterPro" id="IPR029021">
    <property type="entry name" value="Prot-tyrosine_phosphatase-like"/>
</dbReference>
<feature type="compositionally biased region" description="Low complexity" evidence="2">
    <location>
        <begin position="556"/>
        <end position="591"/>
    </location>
</feature>
<sequence length="591" mass="63504">MALPRLPARPAANPFFDAIRQNTELSQGITERIPLRLPRRVRRRIGELPFAWLRDIARRAASGGETESGEDEVQLQAPRLADVEEGTEALAMQFYRIELAEQRRLLGVMEYHSKESQAGLAPSRSSPSRPPATATNMNTNATTTEESETIGAGKEPGMGSRREGKGVKDEFPFSITAGVEKGAKNRYRHIWPFEHARVRLHPHTHRRPSHANASPGSSGSESAQDDYVNASYVQPLGTSRRYIATQGPLPATFDDFWTLCWEQNVHVIVMLTREVEGAQVKCGTYWTDTVGPEGETKFARGTLVLKLVSTTTNAPPAPAPVPVPTASASLPLPNAASGSALKPRTLSHSRPRPQMTLPLPASGPAGGFFAPAPAAQKGSTITRTFELRNTRFPGAGARRVTHLQYLDWPDMNVPDDARGVLELHKLAARTDEGELRPEEALAVEREEQEEAVEAARAGREREAAAVPLYVAAEVAAETQQEVAAQVQAAPVAGEAAEGVLIEASRLARDAGGQEHVARAEEHQVLAPVHAQEGRGRAVQEPQAELQAPAVPEALHAKPPLLRRAPAGAPAHAPAAAPVAPDAADAAAARVE</sequence>
<name>A0A166V8F2_9AGAM</name>
<keyword evidence="5" id="KW-1185">Reference proteome</keyword>
<evidence type="ECO:0000313" key="5">
    <source>
        <dbReference type="Proteomes" id="UP000076532"/>
    </source>
</evidence>
<feature type="compositionally biased region" description="Polar residues" evidence="2">
    <location>
        <begin position="211"/>
        <end position="222"/>
    </location>
</feature>
<feature type="region of interest" description="Disordered" evidence="2">
    <location>
        <begin position="548"/>
        <end position="591"/>
    </location>
</feature>
<feature type="region of interest" description="Disordered" evidence="2">
    <location>
        <begin position="203"/>
        <end position="225"/>
    </location>
</feature>
<evidence type="ECO:0000313" key="4">
    <source>
        <dbReference type="EMBL" id="KZP32454.1"/>
    </source>
</evidence>
<dbReference type="InterPro" id="IPR000242">
    <property type="entry name" value="PTP_cat"/>
</dbReference>
<accession>A0A166V8F2</accession>
<proteinExistence type="inferred from homology"/>
<dbReference type="Gene3D" id="3.90.190.10">
    <property type="entry name" value="Protein tyrosine phosphatase superfamily"/>
    <property type="match status" value="1"/>
</dbReference>
<evidence type="ECO:0000256" key="2">
    <source>
        <dbReference type="SAM" id="MobiDB-lite"/>
    </source>
</evidence>
<dbReference type="PRINTS" id="PR00700">
    <property type="entry name" value="PRTYPHPHTASE"/>
</dbReference>
<reference evidence="4 5" key="1">
    <citation type="journal article" date="2016" name="Mol. Biol. Evol.">
        <title>Comparative Genomics of Early-Diverging Mushroom-Forming Fungi Provides Insights into the Origins of Lignocellulose Decay Capabilities.</title>
        <authorList>
            <person name="Nagy L.G."/>
            <person name="Riley R."/>
            <person name="Tritt A."/>
            <person name="Adam C."/>
            <person name="Daum C."/>
            <person name="Floudas D."/>
            <person name="Sun H."/>
            <person name="Yadav J.S."/>
            <person name="Pangilinan J."/>
            <person name="Larsson K.H."/>
            <person name="Matsuura K."/>
            <person name="Barry K."/>
            <person name="Labutti K."/>
            <person name="Kuo R."/>
            <person name="Ohm R.A."/>
            <person name="Bhattacharya S.S."/>
            <person name="Shirouzu T."/>
            <person name="Yoshinaga Y."/>
            <person name="Martin F.M."/>
            <person name="Grigoriev I.V."/>
            <person name="Hibbett D.S."/>
        </authorList>
    </citation>
    <scope>NUCLEOTIDE SEQUENCE [LARGE SCALE GENOMIC DNA]</scope>
    <source>
        <strain evidence="4 5">CBS 109695</strain>
    </source>
</reference>